<keyword evidence="11" id="KW-0472">Membrane</keyword>
<keyword evidence="9" id="KW-1133">Transmembrane helix</keyword>
<dbReference type="GO" id="GO:0016266">
    <property type="term" value="P:protein O-linked glycosylation via N-acetyl-galactosamine"/>
    <property type="evidence" value="ECO:0007669"/>
    <property type="project" value="TreeGrafter"/>
</dbReference>
<name>A0AAV2RY52_MEGNR</name>
<proteinExistence type="inferred from homology"/>
<dbReference type="EMBL" id="CAXKWB010038442">
    <property type="protein sequence ID" value="CAL4151665.1"/>
    <property type="molecule type" value="Genomic_DNA"/>
</dbReference>
<evidence type="ECO:0000256" key="13">
    <source>
        <dbReference type="RuleBase" id="RU368119"/>
    </source>
</evidence>
<comment type="pathway">
    <text evidence="2 13">Protein modification; protein glycosylation.</text>
</comment>
<comment type="caution">
    <text evidence="14">The sequence shown here is derived from an EMBL/GenBank/DDBJ whole genome shotgun (WGS) entry which is preliminary data.</text>
</comment>
<evidence type="ECO:0000256" key="2">
    <source>
        <dbReference type="ARBA" id="ARBA00004922"/>
    </source>
</evidence>
<reference evidence="14 15" key="1">
    <citation type="submission" date="2024-05" db="EMBL/GenBank/DDBJ databases">
        <authorList>
            <person name="Wallberg A."/>
        </authorList>
    </citation>
    <scope>NUCLEOTIDE SEQUENCE [LARGE SCALE GENOMIC DNA]</scope>
</reference>
<comment type="similarity">
    <text evidence="3 13">Belongs to the glycosyltransferase 13 family.</text>
</comment>
<evidence type="ECO:0000256" key="6">
    <source>
        <dbReference type="ARBA" id="ARBA00022692"/>
    </source>
</evidence>
<evidence type="ECO:0000313" key="15">
    <source>
        <dbReference type="Proteomes" id="UP001497623"/>
    </source>
</evidence>
<evidence type="ECO:0000256" key="7">
    <source>
        <dbReference type="ARBA" id="ARBA00022723"/>
    </source>
</evidence>
<evidence type="ECO:0000256" key="12">
    <source>
        <dbReference type="ARBA" id="ARBA00023211"/>
    </source>
</evidence>
<keyword evidence="6" id="KW-0812">Transmembrane</keyword>
<keyword evidence="7 13" id="KW-0479">Metal-binding</keyword>
<dbReference type="GO" id="GO:0003827">
    <property type="term" value="F:alpha-1,3-mannosylglycoprotein 2-beta-N-acetylglucosaminyltransferase activity"/>
    <property type="evidence" value="ECO:0007669"/>
    <property type="project" value="UniProtKB-UniRule"/>
</dbReference>
<protein>
    <recommendedName>
        <fullName evidence="13">Alpha-1,3-mannosyl-glycoprotein 2-beta-N-acetylglucosaminyltransferase</fullName>
        <shortName evidence="13">GNT-I</shortName>
        <shortName evidence="13">GlcNAc-T I</shortName>
        <ecNumber evidence="13">2.4.1.101</ecNumber>
    </recommendedName>
    <alternativeName>
        <fullName evidence="13">N-glycosyl-oligosaccharide-glycoprotein N-acetylglucosaminyltransferase I</fullName>
    </alternativeName>
</protein>
<dbReference type="Proteomes" id="UP001497623">
    <property type="component" value="Unassembled WGS sequence"/>
</dbReference>
<dbReference type="GO" id="GO:0030145">
    <property type="term" value="F:manganese ion binding"/>
    <property type="evidence" value="ECO:0007669"/>
    <property type="project" value="UniProtKB-UniRule"/>
</dbReference>
<evidence type="ECO:0000256" key="10">
    <source>
        <dbReference type="ARBA" id="ARBA00023034"/>
    </source>
</evidence>
<evidence type="ECO:0000256" key="11">
    <source>
        <dbReference type="ARBA" id="ARBA00023136"/>
    </source>
</evidence>
<dbReference type="SUPFAM" id="SSF53448">
    <property type="entry name" value="Nucleotide-diphospho-sugar transferases"/>
    <property type="match status" value="1"/>
</dbReference>
<evidence type="ECO:0000256" key="9">
    <source>
        <dbReference type="ARBA" id="ARBA00022989"/>
    </source>
</evidence>
<comment type="function">
    <text evidence="13">Initiates complex N-linked carbohydrate formation. Essential for the conversion of high-mannose to hybrid and complex N-glycans.</text>
</comment>
<dbReference type="Pfam" id="PF03071">
    <property type="entry name" value="GNT-I"/>
    <property type="match status" value="1"/>
</dbReference>
<evidence type="ECO:0000256" key="5">
    <source>
        <dbReference type="ARBA" id="ARBA00022679"/>
    </source>
</evidence>
<dbReference type="GO" id="GO:0047223">
    <property type="term" value="F:beta-1,3-galactosyl-O-glycosyl-glycoprotein beta-1,3-N-acetylglucosaminyltransferase activity"/>
    <property type="evidence" value="ECO:0007669"/>
    <property type="project" value="TreeGrafter"/>
</dbReference>
<comment type="catalytic activity">
    <reaction evidence="13">
        <text>N(4)-(alpha-D-Man-(1-&gt;3)-[alpha-D-Man-(1-&gt;3)-[alpha-D-Man-(1-&gt;6)]-alpha-D-Man-(1-&gt;6)]-beta-D-Man-(1-&gt;4)-beta-D-GlcNAc-(1-&gt;4)-beta-D-GlcNAc)-L-asparaginyl-[protein] (N-glucan mannose isomer 5A1,2) + UDP-N-acetyl-alpha-D-glucosamine = N(4)-{beta-D-GlcNAc-(1-&gt;2)-alpha-D-Man-(1-&gt;3)-[alpha-D-Man-(1-&gt;3)-[alpha-D-Man-(1-&gt;6)]-alpha-D-Man-(1-&gt;6)]-beta-D-Man-(1-&gt;4)-beta-D-GlcNAc-(1-&gt;4)-beta-D-GlcNAc}-L-asparaginyl-[protein] + UDP + H(+)</text>
        <dbReference type="Rhea" id="RHEA:11456"/>
        <dbReference type="Rhea" id="RHEA-COMP:14367"/>
        <dbReference type="Rhea" id="RHEA-COMP:14368"/>
        <dbReference type="ChEBI" id="CHEBI:15378"/>
        <dbReference type="ChEBI" id="CHEBI:57705"/>
        <dbReference type="ChEBI" id="CHEBI:58223"/>
        <dbReference type="ChEBI" id="CHEBI:59087"/>
        <dbReference type="ChEBI" id="CHEBI:60625"/>
        <dbReference type="EC" id="2.4.1.101"/>
    </reaction>
</comment>
<dbReference type="AlphaFoldDB" id="A0AAV2RY52"/>
<accession>A0AAV2RY52</accession>
<dbReference type="Gene3D" id="3.90.550.10">
    <property type="entry name" value="Spore Coat Polysaccharide Biosynthesis Protein SpsA, Chain A"/>
    <property type="match status" value="1"/>
</dbReference>
<dbReference type="GO" id="GO:0000139">
    <property type="term" value="C:Golgi membrane"/>
    <property type="evidence" value="ECO:0007669"/>
    <property type="project" value="UniProtKB-SubCell"/>
</dbReference>
<dbReference type="PANTHER" id="PTHR46396">
    <property type="entry name" value="PROTEIN O-LINKED-MANNOSE BETA-1,2-N-ACETYLGLUCOSAMINYLTRANSFERASE 1"/>
    <property type="match status" value="1"/>
</dbReference>
<comment type="cofactor">
    <cofactor evidence="13">
        <name>Mn(2+)</name>
        <dbReference type="ChEBI" id="CHEBI:29035"/>
    </cofactor>
    <text evidence="13">The cofactor is mostly bound to the substrate.</text>
</comment>
<dbReference type="InterPro" id="IPR052463">
    <property type="entry name" value="O-linked_mannose_GnT"/>
</dbReference>
<keyword evidence="12 13" id="KW-0464">Manganese</keyword>
<keyword evidence="10 13" id="KW-0333">Golgi apparatus</keyword>
<dbReference type="InterPro" id="IPR029044">
    <property type="entry name" value="Nucleotide-diphossugar_trans"/>
</dbReference>
<dbReference type="PANTHER" id="PTHR46396:SF1">
    <property type="entry name" value="PROTEIN O-LINKED-MANNOSE BETA-1,2-N-ACETYLGLUCOSAMINYLTRANSFERASE 1"/>
    <property type="match status" value="1"/>
</dbReference>
<gene>
    <name evidence="14" type="ORF">MNOR_LOCUS30815</name>
</gene>
<evidence type="ECO:0000256" key="8">
    <source>
        <dbReference type="ARBA" id="ARBA00022968"/>
    </source>
</evidence>
<sequence length="362" mass="42074">GKNENIMNTFESEFSQYLQISYHSNPTPIGLSGRVNEHIKFALRTGFDRYPIADKLIILEDDLQLAPDFLSYFHQTANILDSDPRIMVVNAYSFSGWQGEAMNDERLFLATMYPCYGWMTSRTWRDRMLQFWPKTIMSNHVDWDWYVRLYLGFPEGALAVLPEVSRTKHRGGGGGMHVTGWEQTKNLDRHSINDRPNVTLNLWPVSNGRYEAYLRDTIEEANLLVITENPCLARYIPKYKVGTFVIYFQMEGDKDKEKSLHFLHACLNGNELAPQEHYQLVYTWGYYGNVIYTVACPNSPYCNISPVDYNRVVYKPNPDDLHTAIKHVRSQRPMPAGTRQVRVPPQSPEEEFNLENYYIIDN</sequence>
<evidence type="ECO:0000256" key="3">
    <source>
        <dbReference type="ARBA" id="ARBA00006492"/>
    </source>
</evidence>
<feature type="non-terminal residue" evidence="14">
    <location>
        <position position="1"/>
    </location>
</feature>
<keyword evidence="5" id="KW-0808">Transferase</keyword>
<keyword evidence="8 13" id="KW-0735">Signal-anchor</keyword>
<keyword evidence="15" id="KW-1185">Reference proteome</keyword>
<dbReference type="InterPro" id="IPR004139">
    <property type="entry name" value="Glyco_trans_13"/>
</dbReference>
<dbReference type="EC" id="2.4.1.101" evidence="13"/>
<comment type="subcellular location">
    <subcellularLocation>
        <location evidence="1 13">Golgi apparatus membrane</location>
        <topology evidence="1 13">Single-pass type II membrane protein</topology>
    </subcellularLocation>
</comment>
<evidence type="ECO:0000256" key="1">
    <source>
        <dbReference type="ARBA" id="ARBA00004323"/>
    </source>
</evidence>
<keyword evidence="4 13" id="KW-0328">Glycosyltransferase</keyword>
<evidence type="ECO:0000313" key="14">
    <source>
        <dbReference type="EMBL" id="CAL4151665.1"/>
    </source>
</evidence>
<organism evidence="14 15">
    <name type="scientific">Meganyctiphanes norvegica</name>
    <name type="common">Northern krill</name>
    <name type="synonym">Thysanopoda norvegica</name>
    <dbReference type="NCBI Taxonomy" id="48144"/>
    <lineage>
        <taxon>Eukaryota</taxon>
        <taxon>Metazoa</taxon>
        <taxon>Ecdysozoa</taxon>
        <taxon>Arthropoda</taxon>
        <taxon>Crustacea</taxon>
        <taxon>Multicrustacea</taxon>
        <taxon>Malacostraca</taxon>
        <taxon>Eumalacostraca</taxon>
        <taxon>Eucarida</taxon>
        <taxon>Euphausiacea</taxon>
        <taxon>Euphausiidae</taxon>
        <taxon>Meganyctiphanes</taxon>
    </lineage>
</organism>
<evidence type="ECO:0000256" key="4">
    <source>
        <dbReference type="ARBA" id="ARBA00022676"/>
    </source>
</evidence>